<protein>
    <recommendedName>
        <fullName evidence="1">SnoaL-like domain-containing protein</fullName>
    </recommendedName>
</protein>
<feature type="domain" description="SnoaL-like" evidence="1">
    <location>
        <begin position="7"/>
        <end position="92"/>
    </location>
</feature>
<evidence type="ECO:0000313" key="2">
    <source>
        <dbReference type="EMBL" id="CAA0103422.1"/>
    </source>
</evidence>
<evidence type="ECO:0000313" key="3">
    <source>
        <dbReference type="Proteomes" id="UP000434580"/>
    </source>
</evidence>
<dbReference type="Gene3D" id="3.10.450.50">
    <property type="match status" value="1"/>
</dbReference>
<reference evidence="2 3" key="1">
    <citation type="submission" date="2019-11" db="EMBL/GenBank/DDBJ databases">
        <authorList>
            <person name="Holert J."/>
        </authorList>
    </citation>
    <scope>NUCLEOTIDE SEQUENCE [LARGE SCALE GENOMIC DNA]</scope>
    <source>
        <strain evidence="2">BC5_2</strain>
    </source>
</reference>
<organism evidence="2 3">
    <name type="scientific">BD1-7 clade bacterium</name>
    <dbReference type="NCBI Taxonomy" id="2029982"/>
    <lineage>
        <taxon>Bacteria</taxon>
        <taxon>Pseudomonadati</taxon>
        <taxon>Pseudomonadota</taxon>
        <taxon>Gammaproteobacteria</taxon>
        <taxon>Cellvibrionales</taxon>
        <taxon>Spongiibacteraceae</taxon>
        <taxon>BD1-7 clade</taxon>
    </lineage>
</organism>
<gene>
    <name evidence="2" type="ORF">DPBNPPHM_00942</name>
</gene>
<dbReference type="Proteomes" id="UP000434580">
    <property type="component" value="Unassembled WGS sequence"/>
</dbReference>
<dbReference type="SUPFAM" id="SSF54427">
    <property type="entry name" value="NTF2-like"/>
    <property type="match status" value="1"/>
</dbReference>
<sequence length="104" mass="11858">MPPKALVRRCVDAFNARDTDKLSELYAHHQVANNPVIGKNSIVTMFATEFATADMVCIVENIVEDGEWAILEWRDSLDLSGCGFFRVVDDLILMQRGYWDKLCF</sequence>
<proteinExistence type="predicted"/>
<name>A0A5S9PH76_9GAMM</name>
<evidence type="ECO:0000259" key="1">
    <source>
        <dbReference type="Pfam" id="PF12680"/>
    </source>
</evidence>
<dbReference type="EMBL" id="CACSII010000012">
    <property type="protein sequence ID" value="CAA0103422.1"/>
    <property type="molecule type" value="Genomic_DNA"/>
</dbReference>
<accession>A0A5S9PH76</accession>
<dbReference type="AlphaFoldDB" id="A0A5S9PH76"/>
<dbReference type="InterPro" id="IPR032710">
    <property type="entry name" value="NTF2-like_dom_sf"/>
</dbReference>
<dbReference type="InterPro" id="IPR037401">
    <property type="entry name" value="SnoaL-like"/>
</dbReference>
<dbReference type="Pfam" id="PF12680">
    <property type="entry name" value="SnoaL_2"/>
    <property type="match status" value="1"/>
</dbReference>